<comment type="subcellular location">
    <subcellularLocation>
        <location evidence="4 17">Cytoplasm</location>
    </subcellularLocation>
</comment>
<keyword evidence="10 17" id="KW-0762">Sugar transport</keyword>
<feature type="binding site" evidence="20">
    <location>
        <position position="429"/>
    </location>
    <ligand>
        <name>Mg(2+)</name>
        <dbReference type="ChEBI" id="CHEBI:18420"/>
    </ligand>
</feature>
<keyword evidence="9 17" id="KW-0963">Cytoplasm</keyword>
<feature type="domain" description="Phosphotransferase system enzyme I N-terminal" evidence="23">
    <location>
        <begin position="5"/>
        <end position="126"/>
    </location>
</feature>
<evidence type="ECO:0000256" key="14">
    <source>
        <dbReference type="ARBA" id="ARBA00022777"/>
    </source>
</evidence>
<reference evidence="24 25" key="1">
    <citation type="submission" date="2010-03" db="EMBL/GenBank/DDBJ databases">
        <title>The genome sequence of Ruminococcus sp. 18P13.</title>
        <authorList>
            <consortium name="metaHIT consortium -- http://www.metahit.eu/"/>
            <person name="Pajon A."/>
            <person name="Turner K."/>
            <person name="Parkhill J."/>
            <person name="Bernalier A."/>
        </authorList>
    </citation>
    <scope>NUCLEOTIDE SEQUENCE [LARGE SCALE GENOMIC DNA]</scope>
    <source>
        <strain evidence="25">DSM 18848 / JCM 17042 / 18P13</strain>
    </source>
</reference>
<dbReference type="InterPro" id="IPR008279">
    <property type="entry name" value="PEP-util_enz_mobile_dom"/>
</dbReference>
<dbReference type="InterPro" id="IPR050499">
    <property type="entry name" value="PEP-utilizing_PTS_enzyme"/>
</dbReference>
<evidence type="ECO:0000256" key="18">
    <source>
        <dbReference type="PIRSR" id="PIRSR000732-1"/>
    </source>
</evidence>
<evidence type="ECO:0000256" key="7">
    <source>
        <dbReference type="ARBA" id="ARBA00016544"/>
    </source>
</evidence>
<evidence type="ECO:0000259" key="23">
    <source>
        <dbReference type="Pfam" id="PF05524"/>
    </source>
</evidence>
<keyword evidence="15 17" id="KW-0460">Magnesium</keyword>
<comment type="similarity">
    <text evidence="5 17">Belongs to the PEP-utilizing enzyme family.</text>
</comment>
<dbReference type="GO" id="GO:0016301">
    <property type="term" value="F:kinase activity"/>
    <property type="evidence" value="ECO:0007669"/>
    <property type="project" value="UniProtKB-KW"/>
</dbReference>
<dbReference type="Pfam" id="PF02896">
    <property type="entry name" value="PEP-utilizers_C"/>
    <property type="match status" value="1"/>
</dbReference>
<dbReference type="GO" id="GO:0009401">
    <property type="term" value="P:phosphoenolpyruvate-dependent sugar phosphotransferase system"/>
    <property type="evidence" value="ECO:0007669"/>
    <property type="project" value="UniProtKB-KW"/>
</dbReference>
<dbReference type="KEGG" id="rch:RUM_07540"/>
<dbReference type="Proteomes" id="UP000007054">
    <property type="component" value="Chromosome"/>
</dbReference>
<evidence type="ECO:0000256" key="20">
    <source>
        <dbReference type="PIRSR" id="PIRSR000732-3"/>
    </source>
</evidence>
<dbReference type="PRINTS" id="PR01736">
    <property type="entry name" value="PHPHTRNFRASE"/>
</dbReference>
<dbReference type="Pfam" id="PF00391">
    <property type="entry name" value="PEP-utilizers"/>
    <property type="match status" value="1"/>
</dbReference>
<proteinExistence type="inferred from homology"/>
<evidence type="ECO:0000256" key="3">
    <source>
        <dbReference type="ARBA" id="ARBA00002728"/>
    </source>
</evidence>
<dbReference type="GO" id="GO:0008965">
    <property type="term" value="F:phosphoenolpyruvate-protein phosphotransferase activity"/>
    <property type="evidence" value="ECO:0007669"/>
    <property type="project" value="UniProtKB-EC"/>
</dbReference>
<evidence type="ECO:0000256" key="10">
    <source>
        <dbReference type="ARBA" id="ARBA00022597"/>
    </source>
</evidence>
<dbReference type="InterPro" id="IPR006318">
    <property type="entry name" value="PTS_EI-like"/>
</dbReference>
<organism evidence="24 25">
    <name type="scientific">Ruminococcus champanellensis (strain DSM 18848 / JCM 17042 / KCTC 15320 / 18P13)</name>
    <dbReference type="NCBI Taxonomy" id="213810"/>
    <lineage>
        <taxon>Bacteria</taxon>
        <taxon>Bacillati</taxon>
        <taxon>Bacillota</taxon>
        <taxon>Clostridia</taxon>
        <taxon>Eubacteriales</taxon>
        <taxon>Oscillospiraceae</taxon>
        <taxon>Ruminococcus</taxon>
    </lineage>
</organism>
<feature type="domain" description="PEP-utilising enzyme C-terminal" evidence="22">
    <location>
        <begin position="251"/>
        <end position="539"/>
    </location>
</feature>
<dbReference type="GO" id="GO:0046872">
    <property type="term" value="F:metal ion binding"/>
    <property type="evidence" value="ECO:0007669"/>
    <property type="project" value="UniProtKB-KW"/>
</dbReference>
<feature type="binding site" evidence="20">
    <location>
        <position position="453"/>
    </location>
    <ligand>
        <name>Mg(2+)</name>
        <dbReference type="ChEBI" id="CHEBI:18420"/>
    </ligand>
</feature>
<feature type="active site" description="Tele-phosphohistidine intermediate" evidence="18">
    <location>
        <position position="188"/>
    </location>
</feature>
<evidence type="ECO:0000256" key="17">
    <source>
        <dbReference type="PIRNR" id="PIRNR000732"/>
    </source>
</evidence>
<evidence type="ECO:0000256" key="6">
    <source>
        <dbReference type="ARBA" id="ARBA00012232"/>
    </source>
</evidence>
<dbReference type="SUPFAM" id="SSF47831">
    <property type="entry name" value="Enzyme I of the PEP:sugar phosphotransferase system HPr-binding (sub)domain"/>
    <property type="match status" value="1"/>
</dbReference>
<dbReference type="PATRIC" id="fig|213810.4.peg.646"/>
<feature type="domain" description="PEP-utilising enzyme mobile" evidence="21">
    <location>
        <begin position="153"/>
        <end position="223"/>
    </location>
</feature>
<dbReference type="NCBIfam" id="TIGR01417">
    <property type="entry name" value="PTS_I_fam"/>
    <property type="match status" value="1"/>
</dbReference>
<dbReference type="STRING" id="213810.RUM_07540"/>
<dbReference type="GeneID" id="83155546"/>
<feature type="binding site" evidence="19">
    <location>
        <begin position="452"/>
        <end position="453"/>
    </location>
    <ligand>
        <name>phosphoenolpyruvate</name>
        <dbReference type="ChEBI" id="CHEBI:58702"/>
    </ligand>
</feature>
<dbReference type="InterPro" id="IPR024692">
    <property type="entry name" value="PTS_EI"/>
</dbReference>
<dbReference type="PANTHER" id="PTHR46244">
    <property type="entry name" value="PHOSPHOENOLPYRUVATE-PROTEIN PHOSPHOTRANSFERASE"/>
    <property type="match status" value="1"/>
</dbReference>
<dbReference type="EC" id="2.7.3.9" evidence="6 17"/>
<dbReference type="EMBL" id="FP929052">
    <property type="protein sequence ID" value="CBL16950.1"/>
    <property type="molecule type" value="Genomic_DNA"/>
</dbReference>
<evidence type="ECO:0000313" key="25">
    <source>
        <dbReference type="Proteomes" id="UP000007054"/>
    </source>
</evidence>
<dbReference type="PIRSF" id="PIRSF000732">
    <property type="entry name" value="PTS_enzyme_I"/>
    <property type="match status" value="1"/>
</dbReference>
<evidence type="ECO:0000256" key="13">
    <source>
        <dbReference type="ARBA" id="ARBA00022723"/>
    </source>
</evidence>
<dbReference type="BioCyc" id="RCHA213810:RUM_RS03635-MONOMER"/>
<evidence type="ECO:0000256" key="4">
    <source>
        <dbReference type="ARBA" id="ARBA00004496"/>
    </source>
</evidence>
<dbReference type="InterPro" id="IPR036637">
    <property type="entry name" value="Phosphohistidine_dom_sf"/>
</dbReference>
<evidence type="ECO:0000256" key="12">
    <source>
        <dbReference type="ARBA" id="ARBA00022683"/>
    </source>
</evidence>
<evidence type="ECO:0000256" key="11">
    <source>
        <dbReference type="ARBA" id="ARBA00022679"/>
    </source>
</evidence>
<keyword evidence="11 17" id="KW-0808">Transferase</keyword>
<dbReference type="Gene3D" id="3.20.20.60">
    <property type="entry name" value="Phosphoenolpyruvate-binding domains"/>
    <property type="match status" value="1"/>
</dbReference>
<dbReference type="InterPro" id="IPR008731">
    <property type="entry name" value="PTS_EIN"/>
</dbReference>
<feature type="binding site" evidence="19">
    <location>
        <position position="463"/>
    </location>
    <ligand>
        <name>phosphoenolpyruvate</name>
        <dbReference type="ChEBI" id="CHEBI:58702"/>
    </ligand>
</feature>
<dbReference type="InterPro" id="IPR000121">
    <property type="entry name" value="PEP_util_C"/>
</dbReference>
<comment type="cofactor">
    <cofactor evidence="2 17 20">
        <name>Mg(2+)</name>
        <dbReference type="ChEBI" id="CHEBI:18420"/>
    </cofactor>
</comment>
<gene>
    <name evidence="24" type="ordered locus">RUM_07540</name>
</gene>
<evidence type="ECO:0000259" key="22">
    <source>
        <dbReference type="Pfam" id="PF02896"/>
    </source>
</evidence>
<dbReference type="Pfam" id="PF05524">
    <property type="entry name" value="PEP-utilisers_N"/>
    <property type="match status" value="1"/>
</dbReference>
<dbReference type="HOGENOM" id="CLU_007308_7_0_9"/>
<name>D4LBF5_RUMC1</name>
<evidence type="ECO:0000256" key="5">
    <source>
        <dbReference type="ARBA" id="ARBA00007837"/>
    </source>
</evidence>
<dbReference type="Gene3D" id="1.10.274.10">
    <property type="entry name" value="PtsI, HPr-binding domain"/>
    <property type="match status" value="1"/>
</dbReference>
<evidence type="ECO:0000256" key="16">
    <source>
        <dbReference type="ARBA" id="ARBA00033235"/>
    </source>
</evidence>
<dbReference type="InterPro" id="IPR036618">
    <property type="entry name" value="PtsI_HPr-bd_sf"/>
</dbReference>
<dbReference type="InterPro" id="IPR015813">
    <property type="entry name" value="Pyrv/PenolPyrv_kinase-like_dom"/>
</dbReference>
<evidence type="ECO:0000256" key="8">
    <source>
        <dbReference type="ARBA" id="ARBA00022448"/>
    </source>
</evidence>
<evidence type="ECO:0000313" key="24">
    <source>
        <dbReference type="EMBL" id="CBL16950.1"/>
    </source>
</evidence>
<evidence type="ECO:0000256" key="1">
    <source>
        <dbReference type="ARBA" id="ARBA00000683"/>
    </source>
</evidence>
<keyword evidence="14 17" id="KW-0418">Kinase</keyword>
<evidence type="ECO:0000256" key="2">
    <source>
        <dbReference type="ARBA" id="ARBA00001946"/>
    </source>
</evidence>
<comment type="catalytic activity">
    <reaction evidence="1 17">
        <text>L-histidyl-[protein] + phosphoenolpyruvate = N(pros)-phospho-L-histidyl-[protein] + pyruvate</text>
        <dbReference type="Rhea" id="RHEA:23880"/>
        <dbReference type="Rhea" id="RHEA-COMP:9745"/>
        <dbReference type="Rhea" id="RHEA-COMP:9746"/>
        <dbReference type="ChEBI" id="CHEBI:15361"/>
        <dbReference type="ChEBI" id="CHEBI:29979"/>
        <dbReference type="ChEBI" id="CHEBI:58702"/>
        <dbReference type="ChEBI" id="CHEBI:64837"/>
        <dbReference type="EC" id="2.7.3.9"/>
    </reaction>
</comment>
<feature type="active site" description="Proton donor" evidence="18">
    <location>
        <position position="500"/>
    </location>
</feature>
<evidence type="ECO:0000256" key="9">
    <source>
        <dbReference type="ARBA" id="ARBA00022490"/>
    </source>
</evidence>
<dbReference type="Gene3D" id="3.50.30.10">
    <property type="entry name" value="Phosphohistidine domain"/>
    <property type="match status" value="1"/>
</dbReference>
<feature type="binding site" evidence="19">
    <location>
        <position position="330"/>
    </location>
    <ligand>
        <name>phosphoenolpyruvate</name>
        <dbReference type="ChEBI" id="CHEBI:58702"/>
    </ligand>
</feature>
<dbReference type="InterPro" id="IPR040442">
    <property type="entry name" value="Pyrv_kinase-like_dom_sf"/>
</dbReference>
<evidence type="ECO:0000256" key="19">
    <source>
        <dbReference type="PIRSR" id="PIRSR000732-2"/>
    </source>
</evidence>
<evidence type="ECO:0000259" key="21">
    <source>
        <dbReference type="Pfam" id="PF00391"/>
    </source>
</evidence>
<protein>
    <recommendedName>
        <fullName evidence="7 17">Phosphoenolpyruvate-protein phosphotransferase</fullName>
        <ecNumber evidence="6 17">2.7.3.9</ecNumber>
    </recommendedName>
    <alternativeName>
        <fullName evidence="16 17">Phosphotransferase system, enzyme I</fullName>
    </alternativeName>
</protein>
<dbReference type="PANTHER" id="PTHR46244:SF3">
    <property type="entry name" value="PHOSPHOENOLPYRUVATE-PROTEIN PHOSPHOTRANSFERASE"/>
    <property type="match status" value="1"/>
</dbReference>
<sequence>MNKIQGKGVCGAVTMGKLYFYKKDNDTISRKTITDPEAEQQRFDRARQQAAQELDALHEKALREVGEIHAQIFEIHRMMLEDEDYCSSVSHIIHTQRVNAEYAVLRTSDSFSQMFSTMTDEYMQARAADVVDISNRLIRCLSGGSEESLLTREPVILVAEDLTPSETVQLDKEKILAFLTLRGSENSHTAILARTMAIPAVVGLGHLDPAMEGKTAIVDGFTGTVCIDPDAEAIAAYTRKKQQEEEKHRLWQSLRGKSNTTLDGRSIRLYANIGGLDDISAALQNDAGGIGLFRSEFLYLQNDHMPTEEEQFRAYREAAEKLAGKPVIIRTMDIGADKQIDYFHLPKEENPALGYRAIRICLSEPELFRTQLRALYRAGVYGDLSIMFPMITSPEEIRHIQKQAELARQELRQQEIPFREHMETGIMIETPAAAVISDILAPMVDFFSIGTNDLTQYALAIDRQNPSLEAFYQPHHEAVLRLIHQVIRNAHKAGIWAGICGELGADPALTERFLRMGVDELSVSPAQILPIREKIRSMDLRQ</sequence>
<dbReference type="SUPFAM" id="SSF51621">
    <property type="entry name" value="Phosphoenolpyruvate/pyruvate domain"/>
    <property type="match status" value="1"/>
</dbReference>
<dbReference type="AlphaFoldDB" id="D4LBF5"/>
<keyword evidence="12 17" id="KW-0598">Phosphotransferase system</keyword>
<keyword evidence="24" id="KW-0670">Pyruvate</keyword>
<accession>D4LBF5</accession>
<evidence type="ECO:0000256" key="15">
    <source>
        <dbReference type="ARBA" id="ARBA00022842"/>
    </source>
</evidence>
<dbReference type="InterPro" id="IPR023151">
    <property type="entry name" value="PEP_util_CS"/>
</dbReference>
<comment type="function">
    <text evidence="3 17">General (non sugar-specific) component of the phosphoenolpyruvate-dependent sugar phosphotransferase system (sugar PTS). This major carbohydrate active-transport system catalyzes the phosphorylation of incoming sugar substrates concomitantly with their translocation across the cell membrane. Enzyme I transfers the phosphoryl group from phosphoenolpyruvate (PEP) to the phosphoryl carrier protein (HPr).</text>
</comment>
<keyword evidence="13 17" id="KW-0479">Metal-binding</keyword>
<dbReference type="PROSITE" id="PS00742">
    <property type="entry name" value="PEP_ENZYMES_2"/>
    <property type="match status" value="1"/>
</dbReference>
<dbReference type="RefSeq" id="WP_015557857.1">
    <property type="nucleotide sequence ID" value="NC_021039.1"/>
</dbReference>
<feature type="binding site" evidence="19">
    <location>
        <position position="294"/>
    </location>
    <ligand>
        <name>phosphoenolpyruvate</name>
        <dbReference type="ChEBI" id="CHEBI:58702"/>
    </ligand>
</feature>
<dbReference type="SUPFAM" id="SSF52009">
    <property type="entry name" value="Phosphohistidine domain"/>
    <property type="match status" value="1"/>
</dbReference>
<keyword evidence="25" id="KW-1185">Reference proteome</keyword>
<dbReference type="GO" id="GO:0005737">
    <property type="term" value="C:cytoplasm"/>
    <property type="evidence" value="ECO:0007669"/>
    <property type="project" value="UniProtKB-SubCell"/>
</dbReference>
<keyword evidence="8 17" id="KW-0813">Transport</keyword>